<protein>
    <recommendedName>
        <fullName evidence="4">DUF659 domain-containing protein</fullName>
    </recommendedName>
</protein>
<dbReference type="Proteomes" id="UP000018721">
    <property type="component" value="Unassembled WGS sequence"/>
</dbReference>
<keyword evidence="3" id="KW-1185">Reference proteome</keyword>
<dbReference type="AlphaFoldDB" id="V9ELT8"/>
<dbReference type="InterPro" id="IPR012337">
    <property type="entry name" value="RNaseH-like_sf"/>
</dbReference>
<organism evidence="2 3">
    <name type="scientific">Phytophthora nicotianae P1569</name>
    <dbReference type="NCBI Taxonomy" id="1317065"/>
    <lineage>
        <taxon>Eukaryota</taxon>
        <taxon>Sar</taxon>
        <taxon>Stramenopiles</taxon>
        <taxon>Oomycota</taxon>
        <taxon>Peronosporomycetes</taxon>
        <taxon>Peronosporales</taxon>
        <taxon>Peronosporaceae</taxon>
        <taxon>Phytophthora</taxon>
    </lineage>
</organism>
<evidence type="ECO:0000313" key="3">
    <source>
        <dbReference type="Proteomes" id="UP000018721"/>
    </source>
</evidence>
<gene>
    <name evidence="2" type="ORF">F443_14957</name>
</gene>
<reference evidence="2 3" key="1">
    <citation type="submission" date="2013-11" db="EMBL/GenBank/DDBJ databases">
        <title>The Genome Sequence of Phytophthora parasitica P1569.</title>
        <authorList>
            <consortium name="The Broad Institute Genomics Platform"/>
            <person name="Russ C."/>
            <person name="Tyler B."/>
            <person name="Panabieres F."/>
            <person name="Shan W."/>
            <person name="Tripathy S."/>
            <person name="Grunwald N."/>
            <person name="Machado M."/>
            <person name="Johnson C.S."/>
            <person name="Arredondo F."/>
            <person name="Hong C."/>
            <person name="Coffey M."/>
            <person name="Young S.K."/>
            <person name="Zeng Q."/>
            <person name="Gargeya S."/>
            <person name="Fitzgerald M."/>
            <person name="Abouelleil A."/>
            <person name="Alvarado L."/>
            <person name="Chapman S.B."/>
            <person name="Gainer-Dewar J."/>
            <person name="Goldberg J."/>
            <person name="Griggs A."/>
            <person name="Gujja S."/>
            <person name="Hansen M."/>
            <person name="Howarth C."/>
            <person name="Imamovic A."/>
            <person name="Ireland A."/>
            <person name="Larimer J."/>
            <person name="McCowan C."/>
            <person name="Murphy C."/>
            <person name="Pearson M."/>
            <person name="Poon T.W."/>
            <person name="Priest M."/>
            <person name="Roberts A."/>
            <person name="Saif S."/>
            <person name="Shea T."/>
            <person name="Sykes S."/>
            <person name="Wortman J."/>
            <person name="Nusbaum C."/>
            <person name="Birren B."/>
        </authorList>
    </citation>
    <scope>NUCLEOTIDE SEQUENCE [LARGE SCALE GENOMIC DNA]</scope>
    <source>
        <strain evidence="2 3">P1569</strain>
    </source>
</reference>
<evidence type="ECO:0000313" key="2">
    <source>
        <dbReference type="EMBL" id="ETI39458.1"/>
    </source>
</evidence>
<dbReference type="EMBL" id="ANIZ01002610">
    <property type="protein sequence ID" value="ETI39458.1"/>
    <property type="molecule type" value="Genomic_DNA"/>
</dbReference>
<name>V9ELT8_PHYNI</name>
<comment type="caution">
    <text evidence="2">The sequence shown here is derived from an EMBL/GenBank/DDBJ whole genome shotgun (WGS) entry which is preliminary data.</text>
</comment>
<sequence>MVERKEICAFFYEDLGAGSYKRKECGIPRKQQIGSSYSNLMSHIATKHPHYEDETNHRFQWLQWIIERNLPITEVVNELTRSMSKWPPVFSKTLKKCMHTVAKDCIRDDGDPAWATTTLSPLNGSQTAEAHVTMMKSVLRIYNKTTDMVTFIVSDNRNTNQKIATLLGVPLVGCASHTFNLAVNRFLAEYEAELATVNDLMIQLRHCNNAARLGELTDLQPVKRNATRWSSTYAMVDRYVRIRDAIRQVEAMEDYVPSGVSHKKLVTLLAELEKLDTVCTALEHERITLADVRLLFDKVIADYPIMADRLRASAKFVHFPTFESALVKIGNGDTLATTEARAVKCFGAASDTEGDGERGGPGAKEKKEAAL</sequence>
<dbReference type="HOGENOM" id="CLU_037484_0_0_1"/>
<dbReference type="OrthoDB" id="91831at2759"/>
<dbReference type="PANTHER" id="PTHR40866">
    <property type="entry name" value="BED-TYPE DOMAIN-CONTAINING PROTEIN"/>
    <property type="match status" value="1"/>
</dbReference>
<feature type="region of interest" description="Disordered" evidence="1">
    <location>
        <begin position="350"/>
        <end position="371"/>
    </location>
</feature>
<evidence type="ECO:0008006" key="4">
    <source>
        <dbReference type="Google" id="ProtNLM"/>
    </source>
</evidence>
<proteinExistence type="predicted"/>
<evidence type="ECO:0000256" key="1">
    <source>
        <dbReference type="SAM" id="MobiDB-lite"/>
    </source>
</evidence>
<feature type="compositionally biased region" description="Basic and acidic residues" evidence="1">
    <location>
        <begin position="355"/>
        <end position="371"/>
    </location>
</feature>
<dbReference type="PANTHER" id="PTHR40866:SF1">
    <property type="entry name" value="BED-TYPE DOMAIN-CONTAINING PROTEIN"/>
    <property type="match status" value="1"/>
</dbReference>
<accession>V9ELT8</accession>
<dbReference type="SUPFAM" id="SSF53098">
    <property type="entry name" value="Ribonuclease H-like"/>
    <property type="match status" value="1"/>
</dbReference>